<dbReference type="OrthoDB" id="9814800at2"/>
<evidence type="ECO:0000313" key="3">
    <source>
        <dbReference type="EMBL" id="RRC99323.1"/>
    </source>
</evidence>
<name>A0A3P1SQC3_9GAMM</name>
<proteinExistence type="predicted"/>
<feature type="transmembrane region" description="Helical" evidence="1">
    <location>
        <begin position="15"/>
        <end position="32"/>
    </location>
</feature>
<sequence>MSISVLPALDASKKAVGIFVVGLIAFVIGYWVNRNYFSDATPVQPIEFSHRIHAGENQIPCMYCHLYARSSRVAGVPSVHKCINCHKVIATGRAEINKLFNYWNEKKPIPWIKVHDLPDFVYFSHKRHVRGGVQCQTCHGPVEEMNRVTRLASLQMGWCLECHRAKKVENGRDCWTCHK</sequence>
<protein>
    <submittedName>
        <fullName evidence="3">Menaquinol oxidoreductase</fullName>
    </submittedName>
</protein>
<dbReference type="InterPro" id="IPR029467">
    <property type="entry name" value="Cyt_c7-like"/>
</dbReference>
<keyword evidence="4" id="KW-1185">Reference proteome</keyword>
<accession>A0A3P1SQC3</accession>
<keyword evidence="1" id="KW-0472">Membrane</keyword>
<dbReference type="Proteomes" id="UP000267535">
    <property type="component" value="Unassembled WGS sequence"/>
</dbReference>
<dbReference type="RefSeq" id="WP_124926161.1">
    <property type="nucleotide sequence ID" value="NZ_BMOH01000004.1"/>
</dbReference>
<evidence type="ECO:0000256" key="1">
    <source>
        <dbReference type="SAM" id="Phobius"/>
    </source>
</evidence>
<dbReference type="PANTHER" id="PTHR39425:SF1">
    <property type="entry name" value="CYTOCHROME C7-LIKE DOMAIN-CONTAINING PROTEIN"/>
    <property type="match status" value="1"/>
</dbReference>
<feature type="domain" description="Cytochrome c7-like" evidence="2">
    <location>
        <begin position="121"/>
        <end position="179"/>
    </location>
</feature>
<organism evidence="3 4">
    <name type="scientific">Amphritea balenae</name>
    <dbReference type="NCBI Taxonomy" id="452629"/>
    <lineage>
        <taxon>Bacteria</taxon>
        <taxon>Pseudomonadati</taxon>
        <taxon>Pseudomonadota</taxon>
        <taxon>Gammaproteobacteria</taxon>
        <taxon>Oceanospirillales</taxon>
        <taxon>Oceanospirillaceae</taxon>
        <taxon>Amphritea</taxon>
    </lineage>
</organism>
<dbReference type="PANTHER" id="PTHR39425">
    <property type="entry name" value="LIPOPROTEIN CYTOCHROME C"/>
    <property type="match status" value="1"/>
</dbReference>
<keyword evidence="1" id="KW-1133">Transmembrane helix</keyword>
<gene>
    <name evidence="3" type="ORF">EHS89_10800</name>
</gene>
<dbReference type="Pfam" id="PF14522">
    <property type="entry name" value="Cytochrome_C7"/>
    <property type="match status" value="1"/>
</dbReference>
<reference evidence="3 4" key="1">
    <citation type="submission" date="2018-11" db="EMBL/GenBank/DDBJ databases">
        <title>The draft genome sequence of Amphritea balenae JAMM 1525T.</title>
        <authorList>
            <person name="Fang Z."/>
            <person name="Zhang Y."/>
            <person name="Han X."/>
        </authorList>
    </citation>
    <scope>NUCLEOTIDE SEQUENCE [LARGE SCALE GENOMIC DNA]</scope>
    <source>
        <strain evidence="3 4">JAMM 1525</strain>
    </source>
</reference>
<dbReference type="SUPFAM" id="SSF48695">
    <property type="entry name" value="Multiheme cytochromes"/>
    <property type="match status" value="1"/>
</dbReference>
<evidence type="ECO:0000313" key="4">
    <source>
        <dbReference type="Proteomes" id="UP000267535"/>
    </source>
</evidence>
<comment type="caution">
    <text evidence="3">The sequence shown here is derived from an EMBL/GenBank/DDBJ whole genome shotgun (WGS) entry which is preliminary data.</text>
</comment>
<dbReference type="InterPro" id="IPR036280">
    <property type="entry name" value="Multihaem_cyt_sf"/>
</dbReference>
<dbReference type="Gene3D" id="3.90.10.10">
    <property type="entry name" value="Cytochrome C3"/>
    <property type="match status" value="2"/>
</dbReference>
<keyword evidence="1" id="KW-0812">Transmembrane</keyword>
<dbReference type="AlphaFoldDB" id="A0A3P1SQC3"/>
<evidence type="ECO:0000259" key="2">
    <source>
        <dbReference type="Pfam" id="PF14522"/>
    </source>
</evidence>
<dbReference type="EMBL" id="RQXV01000005">
    <property type="protein sequence ID" value="RRC99323.1"/>
    <property type="molecule type" value="Genomic_DNA"/>
</dbReference>
<dbReference type="CDD" id="cd08168">
    <property type="entry name" value="Cytochrom_C3"/>
    <property type="match status" value="1"/>
</dbReference>